<dbReference type="PANTHER" id="PTHR31793:SF27">
    <property type="entry name" value="NOVEL THIOESTERASE SUPERFAMILY DOMAIN AND SAPOSIN A-TYPE DOMAIN CONTAINING PROTEIN (0610012H03RIK)"/>
    <property type="match status" value="1"/>
</dbReference>
<proteinExistence type="inferred from homology"/>
<keyword evidence="2" id="KW-0378">Hydrolase</keyword>
<protein>
    <submittedName>
        <fullName evidence="3">Acyl-CoA thioesterase</fullName>
    </submittedName>
</protein>
<sequence>MSEPHAPDGDARMLWTDDVLRYRDTDANGHVNNAVFAAFCESGRVQFFRTQFGGGVQPPGTFFVVARFAIDYRAELHYPGRVRTATWIARLGRTSITLRNRILFEDRIAGEAEAVCVLLAQDTRRPVDLGAAAREAAGRFLIETP</sequence>
<dbReference type="Gene3D" id="3.10.129.10">
    <property type="entry name" value="Hotdog Thioesterase"/>
    <property type="match status" value="1"/>
</dbReference>
<dbReference type="InterPro" id="IPR029069">
    <property type="entry name" value="HotDog_dom_sf"/>
</dbReference>
<dbReference type="InterPro" id="IPR050563">
    <property type="entry name" value="4-hydroxybenzoyl-CoA_TE"/>
</dbReference>
<accession>A0A3S2VRM6</accession>
<organism evidence="3 4">
    <name type="scientific">Methylobacterium oryzihabitans</name>
    <dbReference type="NCBI Taxonomy" id="2499852"/>
    <lineage>
        <taxon>Bacteria</taxon>
        <taxon>Pseudomonadati</taxon>
        <taxon>Pseudomonadota</taxon>
        <taxon>Alphaproteobacteria</taxon>
        <taxon>Hyphomicrobiales</taxon>
        <taxon>Methylobacteriaceae</taxon>
        <taxon>Methylobacterium</taxon>
    </lineage>
</organism>
<dbReference type="OrthoDB" id="9799036at2"/>
<evidence type="ECO:0000256" key="1">
    <source>
        <dbReference type="ARBA" id="ARBA00005953"/>
    </source>
</evidence>
<dbReference type="RefSeq" id="WP_127732000.1">
    <property type="nucleotide sequence ID" value="NZ_SACP01000020.1"/>
</dbReference>
<dbReference type="GO" id="GO:0047617">
    <property type="term" value="F:fatty acyl-CoA hydrolase activity"/>
    <property type="evidence" value="ECO:0007669"/>
    <property type="project" value="TreeGrafter"/>
</dbReference>
<comment type="similarity">
    <text evidence="1">Belongs to the 4-hydroxybenzoyl-CoA thioesterase family.</text>
</comment>
<name>A0A3S2VRM6_9HYPH</name>
<comment type="caution">
    <text evidence="3">The sequence shown here is derived from an EMBL/GenBank/DDBJ whole genome shotgun (WGS) entry which is preliminary data.</text>
</comment>
<dbReference type="Pfam" id="PF13279">
    <property type="entry name" value="4HBT_2"/>
    <property type="match status" value="1"/>
</dbReference>
<dbReference type="CDD" id="cd00586">
    <property type="entry name" value="4HBT"/>
    <property type="match status" value="1"/>
</dbReference>
<dbReference type="PANTHER" id="PTHR31793">
    <property type="entry name" value="4-HYDROXYBENZOYL-COA THIOESTERASE FAMILY MEMBER"/>
    <property type="match status" value="1"/>
</dbReference>
<dbReference type="EMBL" id="SACP01000020">
    <property type="protein sequence ID" value="RVU15582.1"/>
    <property type="molecule type" value="Genomic_DNA"/>
</dbReference>
<dbReference type="SUPFAM" id="SSF54637">
    <property type="entry name" value="Thioesterase/thiol ester dehydrase-isomerase"/>
    <property type="match status" value="1"/>
</dbReference>
<evidence type="ECO:0000313" key="4">
    <source>
        <dbReference type="Proteomes" id="UP000286997"/>
    </source>
</evidence>
<keyword evidence="4" id="KW-1185">Reference proteome</keyword>
<dbReference type="Proteomes" id="UP000286997">
    <property type="component" value="Unassembled WGS sequence"/>
</dbReference>
<evidence type="ECO:0000313" key="3">
    <source>
        <dbReference type="EMBL" id="RVU15582.1"/>
    </source>
</evidence>
<reference evidence="3 4" key="1">
    <citation type="submission" date="2019-01" db="EMBL/GenBank/DDBJ databases">
        <authorList>
            <person name="Chen W.-M."/>
        </authorList>
    </citation>
    <scope>NUCLEOTIDE SEQUENCE [LARGE SCALE GENOMIC DNA]</scope>
    <source>
        <strain evidence="3 4">TER-1</strain>
    </source>
</reference>
<evidence type="ECO:0000256" key="2">
    <source>
        <dbReference type="ARBA" id="ARBA00022801"/>
    </source>
</evidence>
<gene>
    <name evidence="3" type="ORF">EOE48_18890</name>
</gene>
<dbReference type="AlphaFoldDB" id="A0A3S2VRM6"/>